<feature type="domain" description="OBG-type G" evidence="2">
    <location>
        <begin position="6"/>
        <end position="290"/>
    </location>
</feature>
<dbReference type="OMA" id="WILGNLM"/>
<keyword evidence="1" id="KW-0547">Nucleotide-binding</keyword>
<dbReference type="InterPro" id="IPR012675">
    <property type="entry name" value="Beta-grasp_dom_sf"/>
</dbReference>
<organism evidence="3 4">
    <name type="scientific">Gonapodya prolifera (strain JEL478)</name>
    <name type="common">Monoblepharis prolifera</name>
    <dbReference type="NCBI Taxonomy" id="1344416"/>
    <lineage>
        <taxon>Eukaryota</taxon>
        <taxon>Fungi</taxon>
        <taxon>Fungi incertae sedis</taxon>
        <taxon>Chytridiomycota</taxon>
        <taxon>Chytridiomycota incertae sedis</taxon>
        <taxon>Monoblepharidomycetes</taxon>
        <taxon>Monoblepharidales</taxon>
        <taxon>Gonapodyaceae</taxon>
        <taxon>Gonapodya</taxon>
    </lineage>
</organism>
<dbReference type="GO" id="GO:0005525">
    <property type="term" value="F:GTP binding"/>
    <property type="evidence" value="ECO:0007669"/>
    <property type="project" value="InterPro"/>
</dbReference>
<evidence type="ECO:0000313" key="4">
    <source>
        <dbReference type="Proteomes" id="UP000070544"/>
    </source>
</evidence>
<dbReference type="Proteomes" id="UP000070544">
    <property type="component" value="Unassembled WGS sequence"/>
</dbReference>
<dbReference type="GO" id="GO:0005737">
    <property type="term" value="C:cytoplasm"/>
    <property type="evidence" value="ECO:0007669"/>
    <property type="project" value="TreeGrafter"/>
</dbReference>
<dbReference type="OrthoDB" id="545683at2759"/>
<dbReference type="SUPFAM" id="SSF52540">
    <property type="entry name" value="P-loop containing nucleoside triphosphate hydrolases"/>
    <property type="match status" value="1"/>
</dbReference>
<proteinExistence type="predicted"/>
<dbReference type="PRINTS" id="PR00326">
    <property type="entry name" value="GTP1OBG"/>
</dbReference>
<dbReference type="InterPro" id="IPR031167">
    <property type="entry name" value="G_OBG"/>
</dbReference>
<keyword evidence="4" id="KW-1185">Reference proteome</keyword>
<dbReference type="STRING" id="1344416.A0A139AIJ1"/>
<evidence type="ECO:0000259" key="2">
    <source>
        <dbReference type="PROSITE" id="PS51710"/>
    </source>
</evidence>
<gene>
    <name evidence="3" type="ORF">M427DRAFT_122557</name>
</gene>
<evidence type="ECO:0000313" key="3">
    <source>
        <dbReference type="EMBL" id="KXS16600.1"/>
    </source>
</evidence>
<dbReference type="InterPro" id="IPR006073">
    <property type="entry name" value="GTP-bd"/>
</dbReference>
<dbReference type="Gene3D" id="3.10.20.30">
    <property type="match status" value="1"/>
</dbReference>
<name>A0A139AIJ1_GONPJ</name>
<dbReference type="AlphaFoldDB" id="A0A139AIJ1"/>
<evidence type="ECO:0000256" key="1">
    <source>
        <dbReference type="ARBA" id="ARBA00022741"/>
    </source>
</evidence>
<dbReference type="CDD" id="cd01899">
    <property type="entry name" value="Ygr210"/>
    <property type="match status" value="1"/>
</dbReference>
<dbReference type="InterPro" id="IPR013646">
    <property type="entry name" value="YGR210-like_G4"/>
</dbReference>
<accession>A0A139AIJ1</accession>
<dbReference type="InterPro" id="IPR027417">
    <property type="entry name" value="P-loop_NTPase"/>
</dbReference>
<protein>
    <submittedName>
        <fullName evidence="3">45.2 kDa GTP-binding protein</fullName>
    </submittedName>
</protein>
<dbReference type="PANTHER" id="PTHR23305">
    <property type="entry name" value="OBG GTPASE FAMILY"/>
    <property type="match status" value="1"/>
</dbReference>
<sequence>MAASDVLIACVGKPSAGKSSFLNAVSDASAKVGNYPFTTIKPNRGVAYVPIDCACKRFGKEKLCKPRYGRCVDGTRWVPIEMLDVAGLVPGASEGKGLGNQFLDDLRTADALIHVVDVSGTTDSHGKETVGYDPINDVEWLTGEIEAWIYNNLKTKWSSTMRRHVAVHADPAFTLQQQLSGYGVRLPLVLSVLDKLRQVLTSPDHPTPYTKDVIAALESWDDEVLRTFVKMFVEEKFPTVIALNKIDLPDAAKNIDKICRKYDESRTVLTSALAETFLRRLAKQGFIRYHEGTDRFDTAEDDESGAVEGGQKLKTMDEKTRSRLEKVQDLVLFRYGTTGVLSVLTTAIKLLHLVPAYPVKNIHNFSGGGHGGGVFRDCLLLRPGTTVREFARKVHPEIDRCYLWAEGVGGVRLGEDDIVTAANNVISFKTSQEITRKEDGGGGR</sequence>
<dbReference type="Gene3D" id="3.40.50.300">
    <property type="entry name" value="P-loop containing nucleotide triphosphate hydrolases"/>
    <property type="match status" value="1"/>
</dbReference>
<dbReference type="PROSITE" id="PS51710">
    <property type="entry name" value="G_OBG"/>
    <property type="match status" value="1"/>
</dbReference>
<dbReference type="SUPFAM" id="SSF81271">
    <property type="entry name" value="TGS-like"/>
    <property type="match status" value="1"/>
</dbReference>
<dbReference type="Pfam" id="PF08438">
    <property type="entry name" value="YGR210-like_G4"/>
    <property type="match status" value="1"/>
</dbReference>
<dbReference type="InterPro" id="IPR012676">
    <property type="entry name" value="TGS-like"/>
</dbReference>
<dbReference type="EMBL" id="KQ965751">
    <property type="protein sequence ID" value="KXS16600.1"/>
    <property type="molecule type" value="Genomic_DNA"/>
</dbReference>
<dbReference type="Pfam" id="PF01926">
    <property type="entry name" value="MMR_HSR1"/>
    <property type="match status" value="1"/>
</dbReference>
<reference evidence="3 4" key="1">
    <citation type="journal article" date="2015" name="Genome Biol. Evol.">
        <title>Phylogenomic analyses indicate that early fungi evolved digesting cell walls of algal ancestors of land plants.</title>
        <authorList>
            <person name="Chang Y."/>
            <person name="Wang S."/>
            <person name="Sekimoto S."/>
            <person name="Aerts A.L."/>
            <person name="Choi C."/>
            <person name="Clum A."/>
            <person name="LaButti K.M."/>
            <person name="Lindquist E.A."/>
            <person name="Yee Ngan C."/>
            <person name="Ohm R.A."/>
            <person name="Salamov A.A."/>
            <person name="Grigoriev I.V."/>
            <person name="Spatafora J.W."/>
            <person name="Berbee M.L."/>
        </authorList>
    </citation>
    <scope>NUCLEOTIDE SEQUENCE [LARGE SCALE GENOMIC DNA]</scope>
    <source>
        <strain evidence="3 4">JEL478</strain>
    </source>
</reference>
<dbReference type="CDD" id="cd04938">
    <property type="entry name" value="TGS_Obg"/>
    <property type="match status" value="1"/>
</dbReference>
<dbReference type="GO" id="GO:0016887">
    <property type="term" value="F:ATP hydrolysis activity"/>
    <property type="evidence" value="ECO:0007669"/>
    <property type="project" value="TreeGrafter"/>
</dbReference>
<dbReference type="Gene3D" id="1.10.8.470">
    <property type="match status" value="1"/>
</dbReference>
<dbReference type="PANTHER" id="PTHR23305:SF1">
    <property type="entry name" value="OBG-TYPE G DOMAIN-CONTAINING PROTEIN"/>
    <property type="match status" value="1"/>
</dbReference>